<dbReference type="GO" id="GO:0032587">
    <property type="term" value="C:ruffle membrane"/>
    <property type="evidence" value="ECO:0007669"/>
    <property type="project" value="TreeGrafter"/>
</dbReference>
<dbReference type="AlphaFoldDB" id="A0AAV1YX48"/>
<accession>A0AAV1YX48</accession>
<dbReference type="GO" id="GO:0051209">
    <property type="term" value="P:release of sequestered calcium ion into cytosol"/>
    <property type="evidence" value="ECO:0007669"/>
    <property type="project" value="TreeGrafter"/>
</dbReference>
<proteinExistence type="predicted"/>
<evidence type="ECO:0000313" key="1">
    <source>
        <dbReference type="EMBL" id="CAL1262960.1"/>
    </source>
</evidence>
<organism evidence="1 2">
    <name type="scientific">Larinioides sclopetarius</name>
    <dbReference type="NCBI Taxonomy" id="280406"/>
    <lineage>
        <taxon>Eukaryota</taxon>
        <taxon>Metazoa</taxon>
        <taxon>Ecdysozoa</taxon>
        <taxon>Arthropoda</taxon>
        <taxon>Chelicerata</taxon>
        <taxon>Arachnida</taxon>
        <taxon>Araneae</taxon>
        <taxon>Araneomorphae</taxon>
        <taxon>Entelegynae</taxon>
        <taxon>Araneoidea</taxon>
        <taxon>Araneidae</taxon>
        <taxon>Larinioides</taxon>
    </lineage>
</organism>
<dbReference type="GO" id="GO:0046488">
    <property type="term" value="P:phosphatidylinositol metabolic process"/>
    <property type="evidence" value="ECO:0007669"/>
    <property type="project" value="TreeGrafter"/>
</dbReference>
<dbReference type="GO" id="GO:0048015">
    <property type="term" value="P:phosphatidylinositol-mediated signaling"/>
    <property type="evidence" value="ECO:0007669"/>
    <property type="project" value="TreeGrafter"/>
</dbReference>
<evidence type="ECO:0000313" key="2">
    <source>
        <dbReference type="Proteomes" id="UP001497382"/>
    </source>
</evidence>
<comment type="caution">
    <text evidence="1">The sequence shown here is derived from an EMBL/GenBank/DDBJ whole genome shotgun (WGS) entry which is preliminary data.</text>
</comment>
<protein>
    <submittedName>
        <fullName evidence="1">Uncharacterized protein</fullName>
    </submittedName>
</protein>
<feature type="non-terminal residue" evidence="1">
    <location>
        <position position="209"/>
    </location>
</feature>
<dbReference type="GO" id="GO:0004435">
    <property type="term" value="F:phosphatidylinositol-4,5-bisphosphate phospholipase C activity"/>
    <property type="evidence" value="ECO:0007669"/>
    <property type="project" value="TreeGrafter"/>
</dbReference>
<name>A0AAV1YX48_9ARAC</name>
<dbReference type="Gene3D" id="2.30.29.30">
    <property type="entry name" value="Pleckstrin-homology domain (PH domain)/Phosphotyrosine-binding domain (PTB)"/>
    <property type="match status" value="1"/>
</dbReference>
<dbReference type="PANTHER" id="PTHR10336:SF159">
    <property type="entry name" value="1-PHOSPHATIDYLINOSITOL 4,5-BISPHOSPHATE PHOSPHODIESTERASE GAMMA"/>
    <property type="match status" value="1"/>
</dbReference>
<dbReference type="EMBL" id="CAXIEN010000007">
    <property type="protein sequence ID" value="CAL1262960.1"/>
    <property type="molecule type" value="Genomic_DNA"/>
</dbReference>
<reference evidence="1 2" key="1">
    <citation type="submission" date="2024-04" db="EMBL/GenBank/DDBJ databases">
        <authorList>
            <person name="Rising A."/>
            <person name="Reimegard J."/>
            <person name="Sonavane S."/>
            <person name="Akerstrom W."/>
            <person name="Nylinder S."/>
            <person name="Hedman E."/>
            <person name="Kallberg Y."/>
        </authorList>
    </citation>
    <scope>NUCLEOTIDE SEQUENCE [LARGE SCALE GENOMIC DNA]</scope>
</reference>
<dbReference type="CDD" id="cd13362">
    <property type="entry name" value="PH_PLC_gamma"/>
    <property type="match status" value="1"/>
</dbReference>
<gene>
    <name evidence="1" type="ORF">LARSCL_LOCUS1294</name>
</gene>
<dbReference type="InterPro" id="IPR001192">
    <property type="entry name" value="PI-PLC_fam"/>
</dbReference>
<dbReference type="PANTHER" id="PTHR10336">
    <property type="entry name" value="PHOSPHOINOSITIDE-SPECIFIC PHOSPHOLIPASE C FAMILY PROTEIN"/>
    <property type="match status" value="1"/>
</dbReference>
<dbReference type="GO" id="GO:0010634">
    <property type="term" value="P:positive regulation of epithelial cell migration"/>
    <property type="evidence" value="ECO:0007669"/>
    <property type="project" value="TreeGrafter"/>
</dbReference>
<dbReference type="SUPFAM" id="SSF50729">
    <property type="entry name" value="PH domain-like"/>
    <property type="match status" value="1"/>
</dbReference>
<dbReference type="Proteomes" id="UP001497382">
    <property type="component" value="Unassembled WGS sequence"/>
</dbReference>
<dbReference type="InterPro" id="IPR011993">
    <property type="entry name" value="PH-like_dom_sf"/>
</dbReference>
<sequence>MASNANCLNSIPISMSENEQIYRKLEKGTNLLKVYLKRKPERVTFCVKLETRQILLLKQVAGRSVLESAVDLREVKEVRIGKNSKAFERWPEETRKFQNNECFLIFYGNSFTLKSLSCVAKKDECEMLVKGIRQLAAESINAPYPLLVETWLRKEFYSMENLRGVRSKEESKAHVPIAGQNWRMYLLKYGTYTMLPPAKHINKYFLAAS</sequence>
<keyword evidence="2" id="KW-1185">Reference proteome</keyword>